<name>A0A401GA42_9APHY</name>
<evidence type="ECO:0000256" key="1">
    <source>
        <dbReference type="SAM" id="MobiDB-lite"/>
    </source>
</evidence>
<keyword evidence="3" id="KW-1185">Reference proteome</keyword>
<evidence type="ECO:0000313" key="3">
    <source>
        <dbReference type="Proteomes" id="UP000287166"/>
    </source>
</evidence>
<proteinExistence type="predicted"/>
<feature type="region of interest" description="Disordered" evidence="1">
    <location>
        <begin position="36"/>
        <end position="56"/>
    </location>
</feature>
<reference evidence="2 3" key="1">
    <citation type="journal article" date="2018" name="Sci. Rep.">
        <title>Genome sequence of the cauliflower mushroom Sparassis crispa (Hanabiratake) and its association with beneficial usage.</title>
        <authorList>
            <person name="Kiyama R."/>
            <person name="Furutani Y."/>
            <person name="Kawaguchi K."/>
            <person name="Nakanishi T."/>
        </authorList>
    </citation>
    <scope>NUCLEOTIDE SEQUENCE [LARGE SCALE GENOMIC DNA]</scope>
</reference>
<gene>
    <name evidence="2" type="ORF">SCP_0202320</name>
</gene>
<dbReference type="AlphaFoldDB" id="A0A401GA42"/>
<comment type="caution">
    <text evidence="2">The sequence shown here is derived from an EMBL/GenBank/DDBJ whole genome shotgun (WGS) entry which is preliminary data.</text>
</comment>
<dbReference type="RefSeq" id="XP_027609948.1">
    <property type="nucleotide sequence ID" value="XM_027754147.1"/>
</dbReference>
<protein>
    <submittedName>
        <fullName evidence="2">Uncharacterized protein</fullName>
    </submittedName>
</protein>
<dbReference type="GeneID" id="38775952"/>
<sequence length="73" mass="7825">MYEVSTGQCFATPIAIGPYSVRTSISPASAIQLAGSATEARAGPRQDLADRDGPPFDFKTPARWRALLSWAKV</sequence>
<organism evidence="2 3">
    <name type="scientific">Sparassis crispa</name>
    <dbReference type="NCBI Taxonomy" id="139825"/>
    <lineage>
        <taxon>Eukaryota</taxon>
        <taxon>Fungi</taxon>
        <taxon>Dikarya</taxon>
        <taxon>Basidiomycota</taxon>
        <taxon>Agaricomycotina</taxon>
        <taxon>Agaricomycetes</taxon>
        <taxon>Polyporales</taxon>
        <taxon>Sparassidaceae</taxon>
        <taxon>Sparassis</taxon>
    </lineage>
</organism>
<evidence type="ECO:0000313" key="2">
    <source>
        <dbReference type="EMBL" id="GBE79035.1"/>
    </source>
</evidence>
<dbReference type="EMBL" id="BFAD01000002">
    <property type="protein sequence ID" value="GBE79035.1"/>
    <property type="molecule type" value="Genomic_DNA"/>
</dbReference>
<dbReference type="Proteomes" id="UP000287166">
    <property type="component" value="Unassembled WGS sequence"/>
</dbReference>
<dbReference type="InParanoid" id="A0A401GA42"/>
<feature type="compositionally biased region" description="Basic and acidic residues" evidence="1">
    <location>
        <begin position="42"/>
        <end position="54"/>
    </location>
</feature>
<accession>A0A401GA42</accession>